<dbReference type="InterPro" id="IPR036052">
    <property type="entry name" value="TrpB-like_PALP_sf"/>
</dbReference>
<evidence type="ECO:0000256" key="6">
    <source>
        <dbReference type="ARBA" id="ARBA00023192"/>
    </source>
</evidence>
<evidence type="ECO:0000256" key="3">
    <source>
        <dbReference type="ARBA" id="ARBA00022605"/>
    </source>
</evidence>
<accession>A0AAW1PMI4</accession>
<dbReference type="FunFam" id="3.40.50.1100:FF:000006">
    <property type="entry name" value="Cysteine synthase"/>
    <property type="match status" value="1"/>
</dbReference>
<evidence type="ECO:0000259" key="8">
    <source>
        <dbReference type="Pfam" id="PF00291"/>
    </source>
</evidence>
<dbReference type="PANTHER" id="PTHR10314">
    <property type="entry name" value="CYSTATHIONINE BETA-SYNTHASE"/>
    <property type="match status" value="1"/>
</dbReference>
<name>A0AAW1PMI4_9CHLO</name>
<dbReference type="GO" id="GO:0019344">
    <property type="term" value="P:cysteine biosynthetic process"/>
    <property type="evidence" value="ECO:0007669"/>
    <property type="project" value="UniProtKB-KW"/>
</dbReference>
<organism evidence="9 10">
    <name type="scientific">Symbiochloris irregularis</name>
    <dbReference type="NCBI Taxonomy" id="706552"/>
    <lineage>
        <taxon>Eukaryota</taxon>
        <taxon>Viridiplantae</taxon>
        <taxon>Chlorophyta</taxon>
        <taxon>core chlorophytes</taxon>
        <taxon>Trebouxiophyceae</taxon>
        <taxon>Trebouxiales</taxon>
        <taxon>Trebouxiaceae</taxon>
        <taxon>Symbiochloris</taxon>
    </lineage>
</organism>
<keyword evidence="4" id="KW-0808">Transferase</keyword>
<dbReference type="GO" id="GO:0016740">
    <property type="term" value="F:transferase activity"/>
    <property type="evidence" value="ECO:0007669"/>
    <property type="project" value="UniProtKB-KW"/>
</dbReference>
<evidence type="ECO:0000313" key="9">
    <source>
        <dbReference type="EMBL" id="KAK9809701.1"/>
    </source>
</evidence>
<dbReference type="AlphaFoldDB" id="A0AAW1PMI4"/>
<comment type="caution">
    <text evidence="9">The sequence shown here is derived from an EMBL/GenBank/DDBJ whole genome shotgun (WGS) entry which is preliminary data.</text>
</comment>
<dbReference type="EMBL" id="JALJOQ010000017">
    <property type="protein sequence ID" value="KAK9809701.1"/>
    <property type="molecule type" value="Genomic_DNA"/>
</dbReference>
<dbReference type="Gene3D" id="3.40.50.1100">
    <property type="match status" value="2"/>
</dbReference>
<evidence type="ECO:0000256" key="2">
    <source>
        <dbReference type="ARBA" id="ARBA00007103"/>
    </source>
</evidence>
<dbReference type="InterPro" id="IPR001926">
    <property type="entry name" value="TrpB-like_PALP"/>
</dbReference>
<comment type="similarity">
    <text evidence="2">Belongs to the cysteine synthase/cystathionine beta-synthase family.</text>
</comment>
<comment type="cofactor">
    <cofactor evidence="1">
        <name>pyridoxal 5'-phosphate</name>
        <dbReference type="ChEBI" id="CHEBI:597326"/>
    </cofactor>
</comment>
<evidence type="ECO:0000313" key="10">
    <source>
        <dbReference type="Proteomes" id="UP001465755"/>
    </source>
</evidence>
<feature type="region of interest" description="Disordered" evidence="7">
    <location>
        <begin position="1"/>
        <end position="39"/>
    </location>
</feature>
<evidence type="ECO:0000256" key="7">
    <source>
        <dbReference type="SAM" id="MobiDB-lite"/>
    </source>
</evidence>
<keyword evidence="10" id="KW-1185">Reference proteome</keyword>
<proteinExistence type="inferred from homology"/>
<protein>
    <recommendedName>
        <fullName evidence="8">Tryptophan synthase beta chain-like PALP domain-containing protein</fullName>
    </recommendedName>
</protein>
<keyword evidence="6" id="KW-0198">Cysteine biosynthesis</keyword>
<evidence type="ECO:0000256" key="1">
    <source>
        <dbReference type="ARBA" id="ARBA00001933"/>
    </source>
</evidence>
<sequence>MASATLERPVATSKQDTPESANGARQQSGWKRPVGKLNGPRTQLEWHDGLIEQSSKLRAPDLRNHIASSVTDLVGWTPTVMLNKVTAGLPGRVAVKMECLNPFSSVKDRTALALIEDLERQGKLIPGGENQPLEMTSGNTGIGLAWVAAAKGYKLTCTMPSAYSDERKALLLALGTDLHLTDKLDGPAGMLARASELEEENPHLMMTRQFEAAANVRVHYQQTGPEIWSQSQGRVDFLVATAGTGGTITGAGTFLKEQKPGVEVVAVEPLEGAYWTTGCGGPHPVQGVSPGLDVPTLDRSLFDEVLTAPSAEAMQMCHRLAREEGMFVGPSSGLAIHGAIQLASRPENEGKLVVVIAPSFGERYLSSPPWAQFMEEARKLPTKLLTEEEKPKAMAVMQQFIDKTKPLPPLENIDVNAAAAVASNVADTSPLKSGE</sequence>
<feature type="domain" description="Tryptophan synthase beta chain-like PALP" evidence="8">
    <location>
        <begin position="70"/>
        <end position="357"/>
    </location>
</feature>
<feature type="compositionally biased region" description="Polar residues" evidence="7">
    <location>
        <begin position="12"/>
        <end position="29"/>
    </location>
</feature>
<keyword evidence="5" id="KW-0663">Pyridoxal phosphate</keyword>
<dbReference type="Pfam" id="PF00291">
    <property type="entry name" value="PALP"/>
    <property type="match status" value="1"/>
</dbReference>
<dbReference type="InterPro" id="IPR050214">
    <property type="entry name" value="Cys_Synth/Cystath_Beta-Synth"/>
</dbReference>
<dbReference type="SUPFAM" id="SSF53686">
    <property type="entry name" value="Tryptophan synthase beta subunit-like PLP-dependent enzymes"/>
    <property type="match status" value="1"/>
</dbReference>
<dbReference type="CDD" id="cd01561">
    <property type="entry name" value="CBS_like"/>
    <property type="match status" value="1"/>
</dbReference>
<reference evidence="9 10" key="1">
    <citation type="journal article" date="2024" name="Nat. Commun.">
        <title>Phylogenomics reveals the evolutionary origins of lichenization in chlorophyte algae.</title>
        <authorList>
            <person name="Puginier C."/>
            <person name="Libourel C."/>
            <person name="Otte J."/>
            <person name="Skaloud P."/>
            <person name="Haon M."/>
            <person name="Grisel S."/>
            <person name="Petersen M."/>
            <person name="Berrin J.G."/>
            <person name="Delaux P.M."/>
            <person name="Dal Grande F."/>
            <person name="Keller J."/>
        </authorList>
    </citation>
    <scope>NUCLEOTIDE SEQUENCE [LARGE SCALE GENOMIC DNA]</scope>
    <source>
        <strain evidence="9 10">SAG 2036</strain>
    </source>
</reference>
<evidence type="ECO:0000256" key="5">
    <source>
        <dbReference type="ARBA" id="ARBA00022898"/>
    </source>
</evidence>
<evidence type="ECO:0000256" key="4">
    <source>
        <dbReference type="ARBA" id="ARBA00022679"/>
    </source>
</evidence>
<keyword evidence="3" id="KW-0028">Amino-acid biosynthesis</keyword>
<gene>
    <name evidence="9" type="ORF">WJX73_006922</name>
</gene>
<dbReference type="Proteomes" id="UP001465755">
    <property type="component" value="Unassembled WGS sequence"/>
</dbReference>